<organism evidence="1 2">
    <name type="scientific">Planctopirus ephydatiae</name>
    <dbReference type="NCBI Taxonomy" id="2528019"/>
    <lineage>
        <taxon>Bacteria</taxon>
        <taxon>Pseudomonadati</taxon>
        <taxon>Planctomycetota</taxon>
        <taxon>Planctomycetia</taxon>
        <taxon>Planctomycetales</taxon>
        <taxon>Planctomycetaceae</taxon>
        <taxon>Planctopirus</taxon>
    </lineage>
</organism>
<dbReference type="EMBL" id="CP036299">
    <property type="protein sequence ID" value="QDV28363.1"/>
    <property type="molecule type" value="Genomic_DNA"/>
</dbReference>
<proteinExistence type="predicted"/>
<sequence>MQTTSPPKQLFIKPQLLMGVWSIKSIETAVFVRCINSNQLNQSEVQVLLQ</sequence>
<evidence type="ECO:0000313" key="1">
    <source>
        <dbReference type="EMBL" id="QDV28363.1"/>
    </source>
</evidence>
<dbReference type="Proteomes" id="UP000315349">
    <property type="component" value="Chromosome"/>
</dbReference>
<reference evidence="1 2" key="1">
    <citation type="submission" date="2019-02" db="EMBL/GenBank/DDBJ databases">
        <title>Deep-cultivation of Planctomycetes and their phenomic and genomic characterization uncovers novel biology.</title>
        <authorList>
            <person name="Wiegand S."/>
            <person name="Jogler M."/>
            <person name="Boedeker C."/>
            <person name="Pinto D."/>
            <person name="Vollmers J."/>
            <person name="Rivas-Marin E."/>
            <person name="Kohn T."/>
            <person name="Peeters S.H."/>
            <person name="Heuer A."/>
            <person name="Rast P."/>
            <person name="Oberbeckmann S."/>
            <person name="Bunk B."/>
            <person name="Jeske O."/>
            <person name="Meyerdierks A."/>
            <person name="Storesund J.E."/>
            <person name="Kallscheuer N."/>
            <person name="Luecker S."/>
            <person name="Lage O.M."/>
            <person name="Pohl T."/>
            <person name="Merkel B.J."/>
            <person name="Hornburger P."/>
            <person name="Mueller R.-W."/>
            <person name="Bruemmer F."/>
            <person name="Labrenz M."/>
            <person name="Spormann A.M."/>
            <person name="Op den Camp H."/>
            <person name="Overmann J."/>
            <person name="Amann R."/>
            <person name="Jetten M.S.M."/>
            <person name="Mascher T."/>
            <person name="Medema M.H."/>
            <person name="Devos D.P."/>
            <person name="Kaster A.-K."/>
            <person name="Ovreas L."/>
            <person name="Rohde M."/>
            <person name="Galperin M.Y."/>
            <person name="Jogler C."/>
        </authorList>
    </citation>
    <scope>NUCLEOTIDE SEQUENCE [LARGE SCALE GENOMIC DNA]</scope>
    <source>
        <strain evidence="1 2">Spb1</strain>
    </source>
</reference>
<protein>
    <submittedName>
        <fullName evidence="1">Uncharacterized protein</fullName>
    </submittedName>
</protein>
<accession>A0A518GIE3</accession>
<gene>
    <name evidence="1" type="ORF">Spb1_02260</name>
</gene>
<evidence type="ECO:0000313" key="2">
    <source>
        <dbReference type="Proteomes" id="UP000315349"/>
    </source>
</evidence>
<name>A0A518GIE3_9PLAN</name>
<dbReference type="AlphaFoldDB" id="A0A518GIE3"/>
<keyword evidence="2" id="KW-1185">Reference proteome</keyword>
<dbReference type="KEGG" id="peh:Spb1_02260"/>